<dbReference type="VEuPathDB" id="PlasmoDB:PRELSG_0400100"/>
<dbReference type="KEGG" id="prel:PRELSG_0400100"/>
<keyword evidence="2" id="KW-0812">Transmembrane</keyword>
<accession>A0A1J1H1X0</accession>
<dbReference type="GeneID" id="39734750"/>
<evidence type="ECO:0000256" key="2">
    <source>
        <dbReference type="SAM" id="Phobius"/>
    </source>
</evidence>
<keyword evidence="4" id="KW-1185">Reference proteome</keyword>
<keyword evidence="1" id="KW-0175">Coiled coil</keyword>
<feature type="transmembrane region" description="Helical" evidence="2">
    <location>
        <begin position="38"/>
        <end position="57"/>
    </location>
</feature>
<feature type="transmembrane region" description="Helical" evidence="2">
    <location>
        <begin position="12"/>
        <end position="31"/>
    </location>
</feature>
<organism evidence="3 4">
    <name type="scientific">Plasmodium relictum</name>
    <dbReference type="NCBI Taxonomy" id="85471"/>
    <lineage>
        <taxon>Eukaryota</taxon>
        <taxon>Sar</taxon>
        <taxon>Alveolata</taxon>
        <taxon>Apicomplexa</taxon>
        <taxon>Aconoidasida</taxon>
        <taxon>Haemosporida</taxon>
        <taxon>Plasmodiidae</taxon>
        <taxon>Plasmodium</taxon>
        <taxon>Plasmodium (Haemamoeba)</taxon>
    </lineage>
</organism>
<protein>
    <submittedName>
        <fullName evidence="3">Uncharacterized protein</fullName>
    </submittedName>
</protein>
<dbReference type="Proteomes" id="UP000220158">
    <property type="component" value="Chromosome 4"/>
</dbReference>
<dbReference type="EMBL" id="LN835299">
    <property type="protein sequence ID" value="CRG98653.1"/>
    <property type="molecule type" value="Genomic_DNA"/>
</dbReference>
<dbReference type="OrthoDB" id="10554499at2759"/>
<reference evidence="3 4" key="1">
    <citation type="submission" date="2015-04" db="EMBL/GenBank/DDBJ databases">
        <authorList>
            <consortium name="Pathogen Informatics"/>
        </authorList>
    </citation>
    <scope>NUCLEOTIDE SEQUENCE [LARGE SCALE GENOMIC DNA]</scope>
    <source>
        <strain evidence="3 4">SGS1</strain>
    </source>
</reference>
<feature type="coiled-coil region" evidence="1">
    <location>
        <begin position="852"/>
        <end position="879"/>
    </location>
</feature>
<feature type="coiled-coil region" evidence="1">
    <location>
        <begin position="438"/>
        <end position="527"/>
    </location>
</feature>
<keyword evidence="2" id="KW-1133">Transmembrane helix</keyword>
<gene>
    <name evidence="3" type="ORF">PRELSG_0400100</name>
</gene>
<evidence type="ECO:0000256" key="1">
    <source>
        <dbReference type="SAM" id="Coils"/>
    </source>
</evidence>
<dbReference type="AlphaFoldDB" id="A0A1J1H1X0"/>
<sequence length="1123" mass="138204">MEYNSISNATIYIVNNINASNIFIISVVSFLKLCHTKLKISIITLLLKIIVFCSLIYSRQLSFNDSLYVYWLTKPFTHSGLKLKVYRTLSENTKAAGEVSIWSLHSSNDSNRKIYPNEAYEPQESKLRYQMETSDDEEEMRIITDEEKNSSYIFCKIKTEKNNEWKSKIENFTEKLLEYMEKIQEWMEGFEKEWVIDIYNDWIENMSTKRIDYIDSWTQHISHKWTKYIKESFNYENKLNVKSMDDKEEEELQYFFSNPKRKSESLMKNNEKRKEELKKLKELKKCDLKEIKDRINKRKKELDKYKENNKINTKRFKKKKELAEEELFRYWTEKIERIWKEKIKNWMEIIEKYTKTMEICMDGMEKNDLQIILVKWTEDLNNFLETTGEVWMQDIESYIKNIEKEWIKKMNEEWDELIKENSNRIALIELENILSKENKHLLRKKREWKEKKMKIKTELGMKKNYNFNIKNFSKLIQEANQKCISIKNFIKKKKEEYRINKKEKNKKEKKEEINKNEKKKQKKIEEKIINISEIQLLQKKSTENPGSILNKWLEGEVIWKDMSKIEKDCWLKDDKELWETWINLAYHFSHLWEKWEILLEIENERNQSIQKDLNKLKEILRRSEHIFNVLDESDWTKKTSEVEWKYMNETEWIINKTQETDNSINLQQKKMKDIKENKILVNSLKKCEETGNRFKEEFNNLQKWLRNENRWENSLRRGIREFKENLNLNEIIKSEKWKELIAWLNNKDEEWKKWFHENLKNLNEWECKAERKEWNNFMSNDRHKLMLWIDNECMEHVLLFETIKKDQEKITDKMDKELEHLLSDNYVLKKLLKREFKTWSKWSKEDKNEENWEELKQCLRNNEEKLKLLEESVKTYEDKKKKLSRWFERDECTWDEKKKYVETKIVEWKESIKFLENNKKIWENMKKKWNRYSNNNNNDKLKYLSNTMEYLEWMKDKKNMLKESFIRNSQEMLDLFMWVENKKCVESLINEKIMEDIEAWKYWKSTKDKLIRQSEYTLSEKMLRNFVKLLWLIDKEAVKKIEKLTGEGVKIKRLDKRYVSPIRPMLKMMISTYNETRKNTITAFENIFKSYEWTLWKELKILDKEKKFIENVEKKMKKIKKSK</sequence>
<dbReference type="RefSeq" id="XP_028531662.1">
    <property type="nucleotide sequence ID" value="XM_028680135.1"/>
</dbReference>
<feature type="coiled-coil region" evidence="1">
    <location>
        <begin position="260"/>
        <end position="308"/>
    </location>
</feature>
<keyword evidence="2" id="KW-0472">Membrane</keyword>
<name>A0A1J1H1X0_PLARL</name>
<evidence type="ECO:0000313" key="3">
    <source>
        <dbReference type="EMBL" id="CRG98653.1"/>
    </source>
</evidence>
<evidence type="ECO:0000313" key="4">
    <source>
        <dbReference type="Proteomes" id="UP000220158"/>
    </source>
</evidence>
<proteinExistence type="predicted"/>